<reference evidence="2" key="1">
    <citation type="journal article" date="2019" name="Int. J. Syst. Evol. Microbiol.">
        <title>The Global Catalogue of Microorganisms (GCM) 10K type strain sequencing project: providing services to taxonomists for standard genome sequencing and annotation.</title>
        <authorList>
            <consortium name="The Broad Institute Genomics Platform"/>
            <consortium name="The Broad Institute Genome Sequencing Center for Infectious Disease"/>
            <person name="Wu L."/>
            <person name="Ma J."/>
        </authorList>
    </citation>
    <scope>NUCLEOTIDE SEQUENCE [LARGE SCALE GENOMIC DNA]</scope>
    <source>
        <strain evidence="2">NBRC 112502</strain>
    </source>
</reference>
<accession>A0ABQ6AEL5</accession>
<protein>
    <recommendedName>
        <fullName evidence="3">DUF1302 domain-containing protein</fullName>
    </recommendedName>
</protein>
<evidence type="ECO:0000313" key="1">
    <source>
        <dbReference type="EMBL" id="GLR68564.1"/>
    </source>
</evidence>
<name>A0ABQ6AEL5_9PROT</name>
<evidence type="ECO:0000313" key="2">
    <source>
        <dbReference type="Proteomes" id="UP001156641"/>
    </source>
</evidence>
<sequence>MKTKLYPGKNLRPLLLGGTALLGGLLMPGAPARAFSVYSNGSGTEISLDTTAEWSAIYRVNSPSAILTNNVNGNDGDLNFRHGIVDNTFDLLPVLDIKDGNYGAHVSGEFYLDTPYLGTTQNNSPSTYNPYSTPSNKDFTRATRNINGQNAVLLDAFVYGSTSFGQNNGQTVTVKIGRQTLLWGQSLFFATNGISAGQAPIDVIKAESLPNAQAQQIFLPVGQAVVTYQPNMTYTIQGFYQFEWQPDTFQGVGAYFSSADVLDKGGQRLIAGSNAYLYRTKDIRPPINNGEFGLSVQATYGNYDVGLYAERFDAKAPSLYLTAAQAGQPSNSVGSYYLVYPRDIQLFGAALSTTVGAVNVAGEVSGRRNMPLVSGAAFTSTPVGPANSGALYAKGSTMAAQASFIYVSPGLPLDPGGMTIDGEVAMNHVLSVDSGAAELTPHRDATGGAFDVVFSPTYYEVLPNLTVSFPIGFKYNFLGRSQIDATMNHGTGTINFGVTGTYRSVWIAGITYQDYLGRPDPSLNPLADRGYVAFNIQRTF</sequence>
<dbReference type="RefSeq" id="WP_284259409.1">
    <property type="nucleotide sequence ID" value="NZ_BSOS01000090.1"/>
</dbReference>
<dbReference type="Proteomes" id="UP001156641">
    <property type="component" value="Unassembled WGS sequence"/>
</dbReference>
<dbReference type="EMBL" id="BSOS01000090">
    <property type="protein sequence ID" value="GLR68564.1"/>
    <property type="molecule type" value="Genomic_DNA"/>
</dbReference>
<evidence type="ECO:0008006" key="3">
    <source>
        <dbReference type="Google" id="ProtNLM"/>
    </source>
</evidence>
<comment type="caution">
    <text evidence="1">The sequence shown here is derived from an EMBL/GenBank/DDBJ whole genome shotgun (WGS) entry which is preliminary data.</text>
</comment>
<dbReference type="Pfam" id="PF06980">
    <property type="entry name" value="DUF1302"/>
    <property type="match status" value="1"/>
</dbReference>
<gene>
    <name evidence="1" type="ORF">GCM10010909_32450</name>
</gene>
<dbReference type="InterPro" id="IPR010727">
    <property type="entry name" value="DUF1302"/>
</dbReference>
<proteinExistence type="predicted"/>
<keyword evidence="2" id="KW-1185">Reference proteome</keyword>
<organism evidence="1 2">
    <name type="scientific">Acidocella aquatica</name>
    <dbReference type="NCBI Taxonomy" id="1922313"/>
    <lineage>
        <taxon>Bacteria</taxon>
        <taxon>Pseudomonadati</taxon>
        <taxon>Pseudomonadota</taxon>
        <taxon>Alphaproteobacteria</taxon>
        <taxon>Acetobacterales</taxon>
        <taxon>Acidocellaceae</taxon>
        <taxon>Acidocella</taxon>
    </lineage>
</organism>